<evidence type="ECO:0000256" key="2">
    <source>
        <dbReference type="SAM" id="Phobius"/>
    </source>
</evidence>
<gene>
    <name evidence="3" type="ORF">B0T19DRAFT_438059</name>
</gene>
<organism evidence="3 4">
    <name type="scientific">Cercophora scortea</name>
    <dbReference type="NCBI Taxonomy" id="314031"/>
    <lineage>
        <taxon>Eukaryota</taxon>
        <taxon>Fungi</taxon>
        <taxon>Dikarya</taxon>
        <taxon>Ascomycota</taxon>
        <taxon>Pezizomycotina</taxon>
        <taxon>Sordariomycetes</taxon>
        <taxon>Sordariomycetidae</taxon>
        <taxon>Sordariales</taxon>
        <taxon>Lasiosphaeriaceae</taxon>
        <taxon>Cercophora</taxon>
    </lineage>
</organism>
<feature type="region of interest" description="Disordered" evidence="1">
    <location>
        <begin position="542"/>
        <end position="562"/>
    </location>
</feature>
<dbReference type="SUPFAM" id="SSF117281">
    <property type="entry name" value="Kelch motif"/>
    <property type="match status" value="1"/>
</dbReference>
<feature type="region of interest" description="Disordered" evidence="1">
    <location>
        <begin position="355"/>
        <end position="379"/>
    </location>
</feature>
<dbReference type="Proteomes" id="UP001286456">
    <property type="component" value="Unassembled WGS sequence"/>
</dbReference>
<evidence type="ECO:0000313" key="4">
    <source>
        <dbReference type="Proteomes" id="UP001286456"/>
    </source>
</evidence>
<feature type="compositionally biased region" description="Low complexity" evidence="1">
    <location>
        <begin position="621"/>
        <end position="638"/>
    </location>
</feature>
<keyword evidence="2" id="KW-1133">Transmembrane helix</keyword>
<evidence type="ECO:0000256" key="1">
    <source>
        <dbReference type="SAM" id="MobiDB-lite"/>
    </source>
</evidence>
<reference evidence="3" key="2">
    <citation type="submission" date="2023-06" db="EMBL/GenBank/DDBJ databases">
        <authorList>
            <consortium name="Lawrence Berkeley National Laboratory"/>
            <person name="Haridas S."/>
            <person name="Hensen N."/>
            <person name="Bonometti L."/>
            <person name="Westerberg I."/>
            <person name="Brannstrom I.O."/>
            <person name="Guillou S."/>
            <person name="Cros-Aarteil S."/>
            <person name="Calhoun S."/>
            <person name="Kuo A."/>
            <person name="Mondo S."/>
            <person name="Pangilinan J."/>
            <person name="Riley R."/>
            <person name="Labutti K."/>
            <person name="Andreopoulos B."/>
            <person name="Lipzen A."/>
            <person name="Chen C."/>
            <person name="Yanf M."/>
            <person name="Daum C."/>
            <person name="Ng V."/>
            <person name="Clum A."/>
            <person name="Steindorff A."/>
            <person name="Ohm R."/>
            <person name="Martin F."/>
            <person name="Silar P."/>
            <person name="Natvig D."/>
            <person name="Lalanne C."/>
            <person name="Gautier V."/>
            <person name="Ament-Velasquez S.L."/>
            <person name="Kruys A."/>
            <person name="Hutchinson M.I."/>
            <person name="Powell A.J."/>
            <person name="Barry K."/>
            <person name="Miller A.N."/>
            <person name="Grigoriev I.V."/>
            <person name="Debuchy R."/>
            <person name="Gladieux P."/>
            <person name="Thoren M.H."/>
            <person name="Johannesson H."/>
        </authorList>
    </citation>
    <scope>NUCLEOTIDE SEQUENCE</scope>
    <source>
        <strain evidence="3">SMH4131-1</strain>
    </source>
</reference>
<name>A0AAE0J5N3_9PEZI</name>
<feature type="region of interest" description="Disordered" evidence="1">
    <location>
        <begin position="441"/>
        <end position="484"/>
    </location>
</feature>
<evidence type="ECO:0000313" key="3">
    <source>
        <dbReference type="EMBL" id="KAK3337391.1"/>
    </source>
</evidence>
<evidence type="ECO:0008006" key="5">
    <source>
        <dbReference type="Google" id="ProtNLM"/>
    </source>
</evidence>
<reference evidence="3" key="1">
    <citation type="journal article" date="2023" name="Mol. Phylogenet. Evol.">
        <title>Genome-scale phylogeny and comparative genomics of the fungal order Sordariales.</title>
        <authorList>
            <person name="Hensen N."/>
            <person name="Bonometti L."/>
            <person name="Westerberg I."/>
            <person name="Brannstrom I.O."/>
            <person name="Guillou S."/>
            <person name="Cros-Aarteil S."/>
            <person name="Calhoun S."/>
            <person name="Haridas S."/>
            <person name="Kuo A."/>
            <person name="Mondo S."/>
            <person name="Pangilinan J."/>
            <person name="Riley R."/>
            <person name="LaButti K."/>
            <person name="Andreopoulos B."/>
            <person name="Lipzen A."/>
            <person name="Chen C."/>
            <person name="Yan M."/>
            <person name="Daum C."/>
            <person name="Ng V."/>
            <person name="Clum A."/>
            <person name="Steindorff A."/>
            <person name="Ohm R.A."/>
            <person name="Martin F."/>
            <person name="Silar P."/>
            <person name="Natvig D.O."/>
            <person name="Lalanne C."/>
            <person name="Gautier V."/>
            <person name="Ament-Velasquez S.L."/>
            <person name="Kruys A."/>
            <person name="Hutchinson M.I."/>
            <person name="Powell A.J."/>
            <person name="Barry K."/>
            <person name="Miller A.N."/>
            <person name="Grigoriev I.V."/>
            <person name="Debuchy R."/>
            <person name="Gladieux P."/>
            <person name="Hiltunen Thoren M."/>
            <person name="Johannesson H."/>
        </authorList>
    </citation>
    <scope>NUCLEOTIDE SEQUENCE</scope>
    <source>
        <strain evidence="3">SMH4131-1</strain>
    </source>
</reference>
<feature type="transmembrane region" description="Helical" evidence="2">
    <location>
        <begin position="409"/>
        <end position="431"/>
    </location>
</feature>
<feature type="region of interest" description="Disordered" evidence="1">
    <location>
        <begin position="501"/>
        <end position="526"/>
    </location>
</feature>
<dbReference type="AlphaFoldDB" id="A0AAE0J5N3"/>
<protein>
    <recommendedName>
        <fullName evidence="5">Pre-mRNA splicing factor CLF1</fullName>
    </recommendedName>
</protein>
<feature type="region of interest" description="Disordered" evidence="1">
    <location>
        <begin position="762"/>
        <end position="794"/>
    </location>
</feature>
<feature type="compositionally biased region" description="Basic and acidic residues" evidence="1">
    <location>
        <begin position="639"/>
        <end position="650"/>
    </location>
</feature>
<comment type="caution">
    <text evidence="3">The sequence shown here is derived from an EMBL/GenBank/DDBJ whole genome shotgun (WGS) entry which is preliminary data.</text>
</comment>
<proteinExistence type="predicted"/>
<sequence length="794" mass="83472">MTLPEPKVPLTDACSVIFNDTLYTYSADAFQSLPLTAGAEWKQLPQGEKVTGGVCVGATTGEDSTSAFFVVGGKGSSADYQGMQKFTYSTGKWESIPLPKPVTQDRIGHGATYINSTDSIFVYAGSQEGSRVPSSQTFTIGASAPHLIHAFDSIAPPALDPILLPWSTSEVVLIGGSASNKNVMLFSSERAWFDSGASLAAPLEKDTSAVKAAIMTGADGSKHLYTFDMTLSPNSVQRTVLFNGTGVPVQNAVPITKRGYAEEVEARAEGVFRAERRDDGAPLTLANWPAYNSTLAPTSTRGNYALATDPNGLVVVAGGSTDDVLCMFNTRENGWQNATALLSKLKILSTESSTTLSSSSFSSTTSTSSPTSASTSLPVSATTEAVAATTTAAASAAPAKYSGPETNTILAAVLGSIFGLAVVLFGLYCCLQRKRRQQAHLEAGHTRRASGIASAEKNGIGMSSDSLHSGHGGTGTFRGHQTQESAGSFSSMAILMGRINQQKPGHSAPGRNLSYSSKHTKNSSADSTFRAFKSTISKPIPQETQPVMLSVPRSPRPDTRDEKGVSFAANTVEPKPRNPAVAAAIDAEGSTRRSSGWNRYWSGGSVSLFGLGGSGNGNGNGNNNNNGNGNGNSNTNLSSKRETVDSDRSSHYSNPNRMTQDSATVPPLRYNVNEPRASFSRVNTQSPTIAQYDKKMVMEGMSGQIETQRPVSGVSSVSGYSSGIPASVTENWDPTEASIPWGANRGPSTAYSASIYTTYSTPLAPATHNSRAPPPPPPVPRDDMSWLNLGDNGR</sequence>
<keyword evidence="2" id="KW-0472">Membrane</keyword>
<feature type="compositionally biased region" description="Polar residues" evidence="1">
    <location>
        <begin position="651"/>
        <end position="663"/>
    </location>
</feature>
<keyword evidence="2" id="KW-0812">Transmembrane</keyword>
<dbReference type="InterPro" id="IPR015915">
    <property type="entry name" value="Kelch-typ_b-propeller"/>
</dbReference>
<feature type="compositionally biased region" description="Polar residues" evidence="1">
    <location>
        <begin position="513"/>
        <end position="526"/>
    </location>
</feature>
<feature type="region of interest" description="Disordered" evidence="1">
    <location>
        <begin position="614"/>
        <end position="667"/>
    </location>
</feature>
<dbReference type="EMBL" id="JAUEPO010000001">
    <property type="protein sequence ID" value="KAK3337391.1"/>
    <property type="molecule type" value="Genomic_DNA"/>
</dbReference>
<accession>A0AAE0J5N3</accession>
<keyword evidence="4" id="KW-1185">Reference proteome</keyword>